<comment type="caution">
    <text evidence="2">The sequence shown here is derived from an EMBL/GenBank/DDBJ whole genome shotgun (WGS) entry which is preliminary data.</text>
</comment>
<gene>
    <name evidence="2" type="ORF">AAG570_005661</name>
</gene>
<dbReference type="EMBL" id="JBFDAA010000018">
    <property type="protein sequence ID" value="KAL1116166.1"/>
    <property type="molecule type" value="Genomic_DNA"/>
</dbReference>
<proteinExistence type="predicted"/>
<reference evidence="2 3" key="1">
    <citation type="submission" date="2024-07" db="EMBL/GenBank/DDBJ databases">
        <title>Chromosome-level genome assembly of the water stick insect Ranatra chinensis (Heteroptera: Nepidae).</title>
        <authorList>
            <person name="Liu X."/>
        </authorList>
    </citation>
    <scope>NUCLEOTIDE SEQUENCE [LARGE SCALE GENOMIC DNA]</scope>
    <source>
        <strain evidence="2">Cailab_2021Rc</strain>
        <tissue evidence="2">Muscle</tissue>
    </source>
</reference>
<feature type="transmembrane region" description="Helical" evidence="1">
    <location>
        <begin position="160"/>
        <end position="181"/>
    </location>
</feature>
<evidence type="ECO:0000313" key="2">
    <source>
        <dbReference type="EMBL" id="KAL1116166.1"/>
    </source>
</evidence>
<organism evidence="2 3">
    <name type="scientific">Ranatra chinensis</name>
    <dbReference type="NCBI Taxonomy" id="642074"/>
    <lineage>
        <taxon>Eukaryota</taxon>
        <taxon>Metazoa</taxon>
        <taxon>Ecdysozoa</taxon>
        <taxon>Arthropoda</taxon>
        <taxon>Hexapoda</taxon>
        <taxon>Insecta</taxon>
        <taxon>Pterygota</taxon>
        <taxon>Neoptera</taxon>
        <taxon>Paraneoptera</taxon>
        <taxon>Hemiptera</taxon>
        <taxon>Heteroptera</taxon>
        <taxon>Panheteroptera</taxon>
        <taxon>Nepomorpha</taxon>
        <taxon>Nepidae</taxon>
        <taxon>Ranatrinae</taxon>
        <taxon>Ranatra</taxon>
    </lineage>
</organism>
<dbReference type="Proteomes" id="UP001558652">
    <property type="component" value="Unassembled WGS sequence"/>
</dbReference>
<evidence type="ECO:0000313" key="3">
    <source>
        <dbReference type="Proteomes" id="UP001558652"/>
    </source>
</evidence>
<name>A0ABD0XY34_9HEMI</name>
<sequence length="192" mass="21992">MGASTLDANSGLLESHIPEGVDEASGVDTLRYGMPAVDRHSDKRCHAGDCRCSTPLNQLYSDYPHSLKLKRRNMFYENKKQETSEIASFPEIYTENRHDVIDLYRSCTDRLNEEIGMRRDALEELLKRVASIKKRKVFQKPRPPQWWSPERSKTLLKVSVMALCAGVIALYFFMAAAFYLICQLYGVTHPKT</sequence>
<evidence type="ECO:0000256" key="1">
    <source>
        <dbReference type="SAM" id="Phobius"/>
    </source>
</evidence>
<keyword evidence="1" id="KW-0472">Membrane</keyword>
<accession>A0ABD0XY34</accession>
<keyword evidence="1" id="KW-0812">Transmembrane</keyword>
<keyword evidence="1" id="KW-1133">Transmembrane helix</keyword>
<dbReference type="AlphaFoldDB" id="A0ABD0XY34"/>
<keyword evidence="3" id="KW-1185">Reference proteome</keyword>
<protein>
    <submittedName>
        <fullName evidence="2">Uncharacterized protein</fullName>
    </submittedName>
</protein>